<dbReference type="Proteomes" id="UP001283366">
    <property type="component" value="Unassembled WGS sequence"/>
</dbReference>
<accession>A0A1Y6IZZ8</accession>
<dbReference type="EMBL" id="FXXI01000009">
    <property type="protein sequence ID" value="SMS02400.1"/>
    <property type="molecule type" value="Genomic_DNA"/>
</dbReference>
<dbReference type="Proteomes" id="UP000196125">
    <property type="component" value="Unassembled WGS sequence"/>
</dbReference>
<evidence type="ECO:0000313" key="4">
    <source>
        <dbReference type="EMBL" id="MDW6002911.1"/>
    </source>
</evidence>
<gene>
    <name evidence="4" type="ORF">SBX37_08575</name>
    <name evidence="5" type="ORF">VIM7927_03722</name>
</gene>
<keyword evidence="2 4" id="KW-0808">Transferase</keyword>
<evidence type="ECO:0000256" key="1">
    <source>
        <dbReference type="ARBA" id="ARBA00010990"/>
    </source>
</evidence>
<feature type="domain" description="4'-phosphopantetheinyl transferase" evidence="3">
    <location>
        <begin position="93"/>
        <end position="161"/>
    </location>
</feature>
<evidence type="ECO:0000313" key="6">
    <source>
        <dbReference type="Proteomes" id="UP000196125"/>
    </source>
</evidence>
<dbReference type="EMBL" id="JAWRCO010000001">
    <property type="protein sequence ID" value="MDW6002911.1"/>
    <property type="molecule type" value="Genomic_DNA"/>
</dbReference>
<dbReference type="GO" id="GO:0005829">
    <property type="term" value="C:cytosol"/>
    <property type="evidence" value="ECO:0007669"/>
    <property type="project" value="TreeGrafter"/>
</dbReference>
<dbReference type="GO" id="GO:0008897">
    <property type="term" value="F:holo-[acyl-carrier-protein] synthase activity"/>
    <property type="evidence" value="ECO:0007669"/>
    <property type="project" value="InterPro"/>
</dbReference>
<dbReference type="InterPro" id="IPR037143">
    <property type="entry name" value="4-PPantetheinyl_Trfase_dom_sf"/>
</dbReference>
<protein>
    <submittedName>
        <fullName evidence="4">4'-phosphopantetheinyl transferase superfamily protein</fullName>
    </submittedName>
    <submittedName>
        <fullName evidence="5">Holo-(Acyl carrier protein) synthase 2</fullName>
    </submittedName>
</protein>
<dbReference type="InterPro" id="IPR008278">
    <property type="entry name" value="4-PPantetheinyl_Trfase_dom"/>
</dbReference>
<comment type="similarity">
    <text evidence="1">Belongs to the P-Pant transferase superfamily. Gsp/Sfp/HetI/AcpT family.</text>
</comment>
<sequence length="221" mass="25223">MKTLLFFLNADDINEITGHHHGSIKYHPDKLLLYEFVMDKIREQLGFKHSEPVLLRYYPSGKKYFQCQSYMIHFNISYSEGCCVFVLSIWGNVGVDIEVIRSKSSGFYQHVMEMTFSDEEQNLVQSDSDGSFFWECWTAKEALVKYSGAGLMYDLKTIIHTAHGVYWPEMNYRLSLIKMRLGAAVISLVADPACELDILGYSGLPVSEIQTSMLPVLCSGR</sequence>
<proteinExistence type="inferred from homology"/>
<name>A0A1Y6IZZ8_9VIBR</name>
<dbReference type="GO" id="GO:0000287">
    <property type="term" value="F:magnesium ion binding"/>
    <property type="evidence" value="ECO:0007669"/>
    <property type="project" value="InterPro"/>
</dbReference>
<dbReference type="InterPro" id="IPR050559">
    <property type="entry name" value="P-Pant_transferase_sf"/>
</dbReference>
<keyword evidence="7" id="KW-1185">Reference proteome</keyword>
<dbReference type="PANTHER" id="PTHR12215">
    <property type="entry name" value="PHOSPHOPANTETHEINE TRANSFERASE"/>
    <property type="match status" value="1"/>
</dbReference>
<reference evidence="5 6" key="1">
    <citation type="submission" date="2017-05" db="EMBL/GenBank/DDBJ databases">
        <authorList>
            <person name="Song R."/>
            <person name="Chenine A.L."/>
            <person name="Ruprecht R.M."/>
        </authorList>
    </citation>
    <scope>NUCLEOTIDE SEQUENCE [LARGE SCALE GENOMIC DNA]</scope>
    <source>
        <strain evidence="5 6">CECT 7927</strain>
    </source>
</reference>
<dbReference type="RefSeq" id="WP_087482407.1">
    <property type="nucleotide sequence ID" value="NZ_AP024883.1"/>
</dbReference>
<evidence type="ECO:0000256" key="2">
    <source>
        <dbReference type="ARBA" id="ARBA00022679"/>
    </source>
</evidence>
<dbReference type="Pfam" id="PF01648">
    <property type="entry name" value="ACPS"/>
    <property type="match status" value="1"/>
</dbReference>
<dbReference type="AlphaFoldDB" id="A0A1Y6IZZ8"/>
<dbReference type="PANTHER" id="PTHR12215:SF10">
    <property type="entry name" value="L-AMINOADIPATE-SEMIALDEHYDE DEHYDROGENASE-PHOSPHOPANTETHEINYL TRANSFERASE"/>
    <property type="match status" value="1"/>
</dbReference>
<dbReference type="OrthoDB" id="7061431at2"/>
<evidence type="ECO:0000313" key="5">
    <source>
        <dbReference type="EMBL" id="SMS02400.1"/>
    </source>
</evidence>
<dbReference type="Gene3D" id="3.90.470.20">
    <property type="entry name" value="4'-phosphopantetheinyl transferase domain"/>
    <property type="match status" value="1"/>
</dbReference>
<dbReference type="SUPFAM" id="SSF56214">
    <property type="entry name" value="4'-phosphopantetheinyl transferase"/>
    <property type="match status" value="1"/>
</dbReference>
<organism evidence="5 6">
    <name type="scientific">Vibrio mangrovi</name>
    <dbReference type="NCBI Taxonomy" id="474394"/>
    <lineage>
        <taxon>Bacteria</taxon>
        <taxon>Pseudomonadati</taxon>
        <taxon>Pseudomonadota</taxon>
        <taxon>Gammaproteobacteria</taxon>
        <taxon>Vibrionales</taxon>
        <taxon>Vibrionaceae</taxon>
        <taxon>Vibrio</taxon>
    </lineage>
</organism>
<dbReference type="GO" id="GO:0019878">
    <property type="term" value="P:lysine biosynthetic process via aminoadipic acid"/>
    <property type="evidence" value="ECO:0007669"/>
    <property type="project" value="TreeGrafter"/>
</dbReference>
<reference evidence="4 7" key="2">
    <citation type="submission" date="2023-11" db="EMBL/GenBank/DDBJ databases">
        <title>Plant-associative lifestyle of Vibrio porteresiae and its evolutionary dynamics.</title>
        <authorList>
            <person name="Rameshkumar N."/>
            <person name="Kirti K."/>
        </authorList>
    </citation>
    <scope>NUCLEOTIDE SEQUENCE [LARGE SCALE GENOMIC DNA]</scope>
    <source>
        <strain evidence="4 7">MSSRF38</strain>
    </source>
</reference>
<evidence type="ECO:0000259" key="3">
    <source>
        <dbReference type="Pfam" id="PF01648"/>
    </source>
</evidence>
<evidence type="ECO:0000313" key="7">
    <source>
        <dbReference type="Proteomes" id="UP001283366"/>
    </source>
</evidence>